<sequence length="167" mass="18795">MVWGGITTDYRTALLHIPAALNGANYVATILQPHVAPFKQTSRLYLTAGQRPSPLCQRDTSLLRRTAYRCHPSRASKGDETVDVGHGGDHRARSKLLERLITGDETWLHLSTPETKRDSMTWKHPSSPVTKKFKVHQSATKMMATVFLDSRGMIFLDILPKRREGQC</sequence>
<dbReference type="Gene3D" id="3.30.420.10">
    <property type="entry name" value="Ribonuclease H-like superfamily/Ribonuclease H"/>
    <property type="match status" value="1"/>
</dbReference>
<dbReference type="AlphaFoldDB" id="A0AAV3ZUL3"/>
<reference evidence="1 2" key="1">
    <citation type="journal article" date="2021" name="Elife">
        <title>Chloroplast acquisition without the gene transfer in kleptoplastic sea slugs, Plakobranchus ocellatus.</title>
        <authorList>
            <person name="Maeda T."/>
            <person name="Takahashi S."/>
            <person name="Yoshida T."/>
            <person name="Shimamura S."/>
            <person name="Takaki Y."/>
            <person name="Nagai Y."/>
            <person name="Toyoda A."/>
            <person name="Suzuki Y."/>
            <person name="Arimoto A."/>
            <person name="Ishii H."/>
            <person name="Satoh N."/>
            <person name="Nishiyama T."/>
            <person name="Hasebe M."/>
            <person name="Maruyama T."/>
            <person name="Minagawa J."/>
            <person name="Obokata J."/>
            <person name="Shigenobu S."/>
        </authorList>
    </citation>
    <scope>NUCLEOTIDE SEQUENCE [LARGE SCALE GENOMIC DNA]</scope>
</reference>
<dbReference type="InterPro" id="IPR052709">
    <property type="entry name" value="Transposase-MT_Hybrid"/>
</dbReference>
<dbReference type="GO" id="GO:0003676">
    <property type="term" value="F:nucleic acid binding"/>
    <property type="evidence" value="ECO:0007669"/>
    <property type="project" value="InterPro"/>
</dbReference>
<evidence type="ECO:0000313" key="1">
    <source>
        <dbReference type="EMBL" id="GFN98567.1"/>
    </source>
</evidence>
<protein>
    <submittedName>
        <fullName evidence="1">Transposase</fullName>
    </submittedName>
</protein>
<dbReference type="Proteomes" id="UP000735302">
    <property type="component" value="Unassembled WGS sequence"/>
</dbReference>
<name>A0AAV3ZUL3_9GAST</name>
<organism evidence="1 2">
    <name type="scientific">Plakobranchus ocellatus</name>
    <dbReference type="NCBI Taxonomy" id="259542"/>
    <lineage>
        <taxon>Eukaryota</taxon>
        <taxon>Metazoa</taxon>
        <taxon>Spiralia</taxon>
        <taxon>Lophotrochozoa</taxon>
        <taxon>Mollusca</taxon>
        <taxon>Gastropoda</taxon>
        <taxon>Heterobranchia</taxon>
        <taxon>Euthyneura</taxon>
        <taxon>Panpulmonata</taxon>
        <taxon>Sacoglossa</taxon>
        <taxon>Placobranchoidea</taxon>
        <taxon>Plakobranchidae</taxon>
        <taxon>Plakobranchus</taxon>
    </lineage>
</organism>
<dbReference type="PANTHER" id="PTHR46060">
    <property type="entry name" value="MARINER MOS1 TRANSPOSASE-LIKE PROTEIN"/>
    <property type="match status" value="1"/>
</dbReference>
<evidence type="ECO:0000313" key="2">
    <source>
        <dbReference type="Proteomes" id="UP000735302"/>
    </source>
</evidence>
<gene>
    <name evidence="1" type="ORF">PoB_002507300</name>
</gene>
<dbReference type="InterPro" id="IPR036397">
    <property type="entry name" value="RNaseH_sf"/>
</dbReference>
<dbReference type="EMBL" id="BLXT01002860">
    <property type="protein sequence ID" value="GFN98567.1"/>
    <property type="molecule type" value="Genomic_DNA"/>
</dbReference>
<dbReference type="Pfam" id="PF01359">
    <property type="entry name" value="Transposase_1"/>
    <property type="match status" value="1"/>
</dbReference>
<dbReference type="PANTHER" id="PTHR46060:SF1">
    <property type="entry name" value="MARINER MOS1 TRANSPOSASE-LIKE PROTEIN"/>
    <property type="match status" value="1"/>
</dbReference>
<dbReference type="InterPro" id="IPR001888">
    <property type="entry name" value="Transposase_1"/>
</dbReference>
<accession>A0AAV3ZUL3</accession>
<keyword evidence="2" id="KW-1185">Reference proteome</keyword>
<comment type="caution">
    <text evidence="1">The sequence shown here is derived from an EMBL/GenBank/DDBJ whole genome shotgun (WGS) entry which is preliminary data.</text>
</comment>
<proteinExistence type="predicted"/>